<accession>A0A543PQC2</accession>
<proteinExistence type="predicted"/>
<dbReference type="RefSeq" id="WP_141823096.1">
    <property type="nucleotide sequence ID" value="NZ_BAAAQC010000004.1"/>
</dbReference>
<protein>
    <submittedName>
        <fullName evidence="2">Pimeloyl-ACP methyl ester carboxylesterase</fullName>
    </submittedName>
</protein>
<dbReference type="SUPFAM" id="SSF53474">
    <property type="entry name" value="alpha/beta-Hydrolases"/>
    <property type="match status" value="1"/>
</dbReference>
<gene>
    <name evidence="2" type="ORF">FHX52_2977</name>
</gene>
<feature type="domain" description="AB hydrolase-1" evidence="1">
    <location>
        <begin position="10"/>
        <end position="221"/>
    </location>
</feature>
<name>A0A543PQC2_9MICO</name>
<dbReference type="GO" id="GO:0003824">
    <property type="term" value="F:catalytic activity"/>
    <property type="evidence" value="ECO:0007669"/>
    <property type="project" value="UniProtKB-ARBA"/>
</dbReference>
<evidence type="ECO:0000259" key="1">
    <source>
        <dbReference type="Pfam" id="PF12697"/>
    </source>
</evidence>
<reference evidence="2 3" key="1">
    <citation type="submission" date="2019-06" db="EMBL/GenBank/DDBJ databases">
        <title>Sequencing the genomes of 1000 actinobacteria strains.</title>
        <authorList>
            <person name="Klenk H.-P."/>
        </authorList>
    </citation>
    <scope>NUCLEOTIDE SEQUENCE [LARGE SCALE GENOMIC DNA]</scope>
    <source>
        <strain evidence="2 3">DSM 21776</strain>
    </source>
</reference>
<dbReference type="EMBL" id="VFQF01000002">
    <property type="protein sequence ID" value="TQN46271.1"/>
    <property type="molecule type" value="Genomic_DNA"/>
</dbReference>
<dbReference type="Pfam" id="PF12697">
    <property type="entry name" value="Abhydrolase_6"/>
    <property type="match status" value="1"/>
</dbReference>
<dbReference type="InterPro" id="IPR052897">
    <property type="entry name" value="Sec-Metab_Biosynth_Hydrolase"/>
</dbReference>
<dbReference type="PANTHER" id="PTHR37017:SF11">
    <property type="entry name" value="ESTERASE_LIPASE_THIOESTERASE DOMAIN-CONTAINING PROTEIN"/>
    <property type="match status" value="1"/>
</dbReference>
<dbReference type="InterPro" id="IPR029058">
    <property type="entry name" value="AB_hydrolase_fold"/>
</dbReference>
<evidence type="ECO:0000313" key="3">
    <source>
        <dbReference type="Proteomes" id="UP000320085"/>
    </source>
</evidence>
<dbReference type="Proteomes" id="UP000320085">
    <property type="component" value="Unassembled WGS sequence"/>
</dbReference>
<dbReference type="InterPro" id="IPR000073">
    <property type="entry name" value="AB_hydrolase_1"/>
</dbReference>
<sequence>MGTSTLGTAVLVHGLWGDPEDWRWVRERVQDAGAVVVAPDLPSHRAPRAGLLEDAEEVRAAIRSALPPVVVAGWSYGGTVVSVAADGESSVVRLVYVSAVPGVVREVGFTDWIDEDPDLIRFADGTFVLNNDWWLNEEAGTTFSVEVRDYLRRHPRRPVSRLSMSDPQPAAAWASIPTTVVLGRLDDQHGPGDLERVAALVQETRVLECDHFTIFRAAEPVSRAILDGFPPRST</sequence>
<evidence type="ECO:0000313" key="2">
    <source>
        <dbReference type="EMBL" id="TQN46271.1"/>
    </source>
</evidence>
<dbReference type="Gene3D" id="3.40.50.1820">
    <property type="entry name" value="alpha/beta hydrolase"/>
    <property type="match status" value="1"/>
</dbReference>
<organism evidence="2 3">
    <name type="scientific">Humibacillus xanthopallidus</name>
    <dbReference type="NCBI Taxonomy" id="412689"/>
    <lineage>
        <taxon>Bacteria</taxon>
        <taxon>Bacillati</taxon>
        <taxon>Actinomycetota</taxon>
        <taxon>Actinomycetes</taxon>
        <taxon>Micrococcales</taxon>
        <taxon>Intrasporangiaceae</taxon>
        <taxon>Humibacillus</taxon>
    </lineage>
</organism>
<dbReference type="PANTHER" id="PTHR37017">
    <property type="entry name" value="AB HYDROLASE-1 DOMAIN-CONTAINING PROTEIN-RELATED"/>
    <property type="match status" value="1"/>
</dbReference>
<comment type="caution">
    <text evidence="2">The sequence shown here is derived from an EMBL/GenBank/DDBJ whole genome shotgun (WGS) entry which is preliminary data.</text>
</comment>
<dbReference type="AlphaFoldDB" id="A0A543PQC2"/>
<dbReference type="OrthoDB" id="3810256at2"/>